<dbReference type="UniPathway" id="UPA00666"/>
<dbReference type="KEGG" id="dge:Dgeo_1116"/>
<dbReference type="SUPFAM" id="SSF56317">
    <property type="entry name" value="Carbon-nitrogen hydrolase"/>
    <property type="match status" value="1"/>
</dbReference>
<dbReference type="CDD" id="cd07571">
    <property type="entry name" value="ALP_N-acyl_transferase"/>
    <property type="match status" value="1"/>
</dbReference>
<dbReference type="GO" id="GO:0042158">
    <property type="term" value="P:lipoprotein biosynthetic process"/>
    <property type="evidence" value="ECO:0007669"/>
    <property type="project" value="UniProtKB-UniRule"/>
</dbReference>
<evidence type="ECO:0000256" key="3">
    <source>
        <dbReference type="ARBA" id="ARBA00022679"/>
    </source>
</evidence>
<keyword evidence="3 8" id="KW-0808">Transferase</keyword>
<dbReference type="HOGENOM" id="CLU_019563_1_1_0"/>
<keyword evidence="2 8" id="KW-1003">Cell membrane</keyword>
<protein>
    <recommendedName>
        <fullName evidence="8">Apolipoprotein N-acyltransferase</fullName>
        <shortName evidence="8">ALP N-acyltransferase</shortName>
        <ecNumber evidence="8">2.3.1.269</ecNumber>
    </recommendedName>
</protein>
<dbReference type="InterPro" id="IPR003010">
    <property type="entry name" value="C-N_Hydrolase"/>
</dbReference>
<comment type="similarity">
    <text evidence="8">Belongs to the CN hydrolase family. Apolipoprotein N-acyltransferase subfamily.</text>
</comment>
<sequence length="498" mass="54486">MSLRNASLKMASSYCTVRSCAPYHDPVPTLPPFLTAALLGVFLAACGLPLPWSFLSPLPLAFMLAFVAAAPTPRQAVTRMWWAGTAYSALQLWWLTAFLAKLFGTPVLGLLAFALYALEGTFFALMADLVARCFRTPHARVWGLAGGWVILEWLRFLGPLAFPWPTLGYTLLPTPALQIADLGGVLLGSLLVTATAAALVSVRWGNRWPHRLVTLAWLAALAYGITRVPGSGPVQPLLVLRTNFDSFGRATRQLTPEEQLAVQRQLSAARAPAEPVVWSETALTPQTLPAFPGPGLSGLRTFQPDQNAVVSIDAAGRVVDRNLKARLVPFGEYFPLYQALRPVYRVIEHAIGFELGSLTPAQHLQPLTLNGVTYGAYVCYDSVFPWVARQLVRRGAQVLVNPSNDGWYEGWGVQQHFMMGRVRAIETRRWLVRSVNSGVAGAVDDLGQPVRLLSQGAGAVHVEVRRLHGQTLYTRLGDLPALLLSVLLLLYAARLDRR</sequence>
<feature type="transmembrane region" description="Helical" evidence="8">
    <location>
        <begin position="212"/>
        <end position="230"/>
    </location>
</feature>
<keyword evidence="11" id="KW-1185">Reference proteome</keyword>
<evidence type="ECO:0000256" key="2">
    <source>
        <dbReference type="ARBA" id="ARBA00022475"/>
    </source>
</evidence>
<dbReference type="Gene3D" id="3.60.110.10">
    <property type="entry name" value="Carbon-nitrogen hydrolase"/>
    <property type="match status" value="1"/>
</dbReference>
<evidence type="ECO:0000313" key="11">
    <source>
        <dbReference type="Proteomes" id="UP000002431"/>
    </source>
</evidence>
<dbReference type="PANTHER" id="PTHR38686">
    <property type="entry name" value="APOLIPOPROTEIN N-ACYLTRANSFERASE"/>
    <property type="match status" value="1"/>
</dbReference>
<keyword evidence="6 8" id="KW-0472">Membrane</keyword>
<comment type="pathway">
    <text evidence="8">Protein modification; lipoprotein biosynthesis (N-acyl transfer).</text>
</comment>
<dbReference type="Pfam" id="PF00795">
    <property type="entry name" value="CN_hydrolase"/>
    <property type="match status" value="1"/>
</dbReference>
<dbReference type="PANTHER" id="PTHR38686:SF1">
    <property type="entry name" value="APOLIPOPROTEIN N-ACYLTRANSFERASE"/>
    <property type="match status" value="1"/>
</dbReference>
<dbReference type="NCBIfam" id="TIGR00546">
    <property type="entry name" value="lnt"/>
    <property type="match status" value="1"/>
</dbReference>
<keyword evidence="5 8" id="KW-1133">Transmembrane helix</keyword>
<dbReference type="GO" id="GO:0016410">
    <property type="term" value="F:N-acyltransferase activity"/>
    <property type="evidence" value="ECO:0007669"/>
    <property type="project" value="UniProtKB-UniRule"/>
</dbReference>
<organism evidence="10 11">
    <name type="scientific">Deinococcus geothermalis (strain DSM 11300 / CIP 105573 / AG-3a)</name>
    <dbReference type="NCBI Taxonomy" id="319795"/>
    <lineage>
        <taxon>Bacteria</taxon>
        <taxon>Thermotogati</taxon>
        <taxon>Deinococcota</taxon>
        <taxon>Deinococci</taxon>
        <taxon>Deinococcales</taxon>
        <taxon>Deinococcaceae</taxon>
        <taxon>Deinococcus</taxon>
    </lineage>
</organism>
<name>Q1IZC0_DEIGD</name>
<evidence type="ECO:0000256" key="5">
    <source>
        <dbReference type="ARBA" id="ARBA00022989"/>
    </source>
</evidence>
<feature type="transmembrane region" description="Helical" evidence="8">
    <location>
        <begin position="81"/>
        <end position="100"/>
    </location>
</feature>
<accession>Q1IZC0</accession>
<dbReference type="GO" id="GO:0005886">
    <property type="term" value="C:plasma membrane"/>
    <property type="evidence" value="ECO:0007669"/>
    <property type="project" value="UniProtKB-SubCell"/>
</dbReference>
<evidence type="ECO:0000256" key="4">
    <source>
        <dbReference type="ARBA" id="ARBA00022692"/>
    </source>
</evidence>
<dbReference type="Pfam" id="PF20154">
    <property type="entry name" value="LNT_N"/>
    <property type="match status" value="1"/>
</dbReference>
<evidence type="ECO:0000256" key="7">
    <source>
        <dbReference type="ARBA" id="ARBA00023315"/>
    </source>
</evidence>
<dbReference type="EC" id="2.3.1.269" evidence="8"/>
<keyword evidence="4 8" id="KW-0812">Transmembrane</keyword>
<dbReference type="InterPro" id="IPR004563">
    <property type="entry name" value="Apolipo_AcylTrfase"/>
</dbReference>
<evidence type="ECO:0000256" key="6">
    <source>
        <dbReference type="ARBA" id="ARBA00023136"/>
    </source>
</evidence>
<evidence type="ECO:0000259" key="9">
    <source>
        <dbReference type="PROSITE" id="PS50263"/>
    </source>
</evidence>
<keyword evidence="7 8" id="KW-0012">Acyltransferase</keyword>
<dbReference type="eggNOG" id="COG0815">
    <property type="taxonomic scope" value="Bacteria"/>
</dbReference>
<feature type="domain" description="CN hydrolase" evidence="9">
    <location>
        <begin position="234"/>
        <end position="466"/>
    </location>
</feature>
<dbReference type="InterPro" id="IPR045378">
    <property type="entry name" value="LNT_N"/>
</dbReference>
<feature type="transmembrane region" description="Helical" evidence="8">
    <location>
        <begin position="106"/>
        <end position="129"/>
    </location>
</feature>
<dbReference type="STRING" id="319795.Dgeo_1116"/>
<gene>
    <name evidence="8" type="primary">lnt</name>
    <name evidence="10" type="ordered locus">Dgeo_1116</name>
</gene>
<dbReference type="Proteomes" id="UP000002431">
    <property type="component" value="Chromosome"/>
</dbReference>
<proteinExistence type="inferred from homology"/>
<evidence type="ECO:0000256" key="1">
    <source>
        <dbReference type="ARBA" id="ARBA00004651"/>
    </source>
</evidence>
<comment type="function">
    <text evidence="8">Catalyzes the phospholipid dependent N-acylation of the N-terminal cysteine of apolipoprotein, the last step in lipoprotein maturation.</text>
</comment>
<dbReference type="PROSITE" id="PS50263">
    <property type="entry name" value="CN_HYDROLASE"/>
    <property type="match status" value="1"/>
</dbReference>
<feature type="transmembrane region" description="Helical" evidence="8">
    <location>
        <begin position="141"/>
        <end position="162"/>
    </location>
</feature>
<feature type="transmembrane region" description="Helical" evidence="8">
    <location>
        <begin position="36"/>
        <end position="69"/>
    </location>
</feature>
<evidence type="ECO:0000313" key="10">
    <source>
        <dbReference type="EMBL" id="ABF45414.1"/>
    </source>
</evidence>
<dbReference type="AlphaFoldDB" id="Q1IZC0"/>
<comment type="catalytic activity">
    <reaction evidence="8">
        <text>N-terminal S-1,2-diacyl-sn-glyceryl-L-cysteinyl-[lipoprotein] + a glycerophospholipid = N-acyl-S-1,2-diacyl-sn-glyceryl-L-cysteinyl-[lipoprotein] + a 2-acyl-sn-glycero-3-phospholipid + H(+)</text>
        <dbReference type="Rhea" id="RHEA:48228"/>
        <dbReference type="Rhea" id="RHEA-COMP:14681"/>
        <dbReference type="Rhea" id="RHEA-COMP:14684"/>
        <dbReference type="ChEBI" id="CHEBI:15378"/>
        <dbReference type="ChEBI" id="CHEBI:136912"/>
        <dbReference type="ChEBI" id="CHEBI:140656"/>
        <dbReference type="ChEBI" id="CHEBI:140657"/>
        <dbReference type="ChEBI" id="CHEBI:140660"/>
        <dbReference type="EC" id="2.3.1.269"/>
    </reaction>
</comment>
<comment type="subcellular location">
    <subcellularLocation>
        <location evidence="1 8">Cell membrane</location>
        <topology evidence="1 8">Multi-pass membrane protein</topology>
    </subcellularLocation>
</comment>
<feature type="transmembrane region" description="Helical" evidence="8">
    <location>
        <begin position="182"/>
        <end position="200"/>
    </location>
</feature>
<evidence type="ECO:0000256" key="8">
    <source>
        <dbReference type="HAMAP-Rule" id="MF_01148"/>
    </source>
</evidence>
<reference evidence="10" key="1">
    <citation type="submission" date="2006-04" db="EMBL/GenBank/DDBJ databases">
        <title>Complete sequence of chromosome of Deinococcus geothermalis DSM 11300.</title>
        <authorList>
            <consortium name="US DOE Joint Genome Institute"/>
            <person name="Copeland A."/>
            <person name="Lucas S."/>
            <person name="Lapidus A."/>
            <person name="Barry K."/>
            <person name="Detter J.C."/>
            <person name="Glavina del Rio T."/>
            <person name="Hammon N."/>
            <person name="Israni S."/>
            <person name="Dalin E."/>
            <person name="Tice H."/>
            <person name="Pitluck S."/>
            <person name="Brettin T."/>
            <person name="Bruce D."/>
            <person name="Han C."/>
            <person name="Tapia R."/>
            <person name="Saunders E."/>
            <person name="Gilna P."/>
            <person name="Schmutz J."/>
            <person name="Larimer F."/>
            <person name="Land M."/>
            <person name="Hauser L."/>
            <person name="Kyrpides N."/>
            <person name="Kim E."/>
            <person name="Daly M.J."/>
            <person name="Fredrickson J.K."/>
            <person name="Makarova K.S."/>
            <person name="Gaidamakova E.K."/>
            <person name="Zhai M."/>
            <person name="Richardson P."/>
        </authorList>
    </citation>
    <scope>NUCLEOTIDE SEQUENCE</scope>
    <source>
        <strain evidence="10">DSM 11300</strain>
    </source>
</reference>
<dbReference type="HAMAP" id="MF_01148">
    <property type="entry name" value="Lnt"/>
    <property type="match status" value="1"/>
</dbReference>
<dbReference type="InterPro" id="IPR036526">
    <property type="entry name" value="C-N_Hydrolase_sf"/>
</dbReference>
<dbReference type="EMBL" id="CP000359">
    <property type="protein sequence ID" value="ABF45414.1"/>
    <property type="molecule type" value="Genomic_DNA"/>
</dbReference>